<evidence type="ECO:0000313" key="1">
    <source>
        <dbReference type="RefSeq" id="XP_016472596.1"/>
    </source>
</evidence>
<name>A0A1S4A7N9_TOBAC</name>
<dbReference type="AlphaFoldDB" id="A0A1S4A7N9"/>
<proteinExistence type="predicted"/>
<dbReference type="CDD" id="cd09272">
    <property type="entry name" value="RNase_HI_RT_Ty1"/>
    <property type="match status" value="1"/>
</dbReference>
<sequence>MKEITIEGSKFEMSMIGELNFFLGLQVKQSPKGTSICQQKYIRELLKRFDMEASKVIDSPIATVTRLDMDKTGSPVNQTMYRGIIGSLFYLIASRPDIVFSVGLCARFQSNPKESHLKATKRILRYLKGTRDLVLYYPSGYLMDRKSTSGMAHFLGSCLIYWWTRKQNSVALSTVEAEYVATASCCAQLLWIKQ</sequence>
<reference evidence="1" key="1">
    <citation type="submission" date="2025-08" db="UniProtKB">
        <authorList>
            <consortium name="RefSeq"/>
        </authorList>
    </citation>
    <scope>IDENTIFICATION</scope>
</reference>
<dbReference type="OrthoDB" id="1660489at2759"/>
<dbReference type="KEGG" id="nta:107794609"/>
<dbReference type="PANTHER" id="PTHR11439">
    <property type="entry name" value="GAG-POL-RELATED RETROTRANSPOSON"/>
    <property type="match status" value="1"/>
</dbReference>
<dbReference type="STRING" id="4097.A0A1S4A7N9"/>
<accession>A0A1S4A7N9</accession>
<dbReference type="RefSeq" id="XP_016472596.1">
    <property type="nucleotide sequence ID" value="XM_016617110.1"/>
</dbReference>
<dbReference type="PANTHER" id="PTHR11439:SF486">
    <property type="entry name" value="RLK (RECEPTOR-LIKE KINASE) PROTEIN, PUTATIVE-RELATED"/>
    <property type="match status" value="1"/>
</dbReference>
<gene>
    <name evidence="1" type="primary">LOC107794609</name>
</gene>
<protein>
    <submittedName>
        <fullName evidence="1">Uncharacterized mitochondrial protein AtMg00810-like</fullName>
    </submittedName>
</protein>
<organism evidence="1">
    <name type="scientific">Nicotiana tabacum</name>
    <name type="common">Common tobacco</name>
    <dbReference type="NCBI Taxonomy" id="4097"/>
    <lineage>
        <taxon>Eukaryota</taxon>
        <taxon>Viridiplantae</taxon>
        <taxon>Streptophyta</taxon>
        <taxon>Embryophyta</taxon>
        <taxon>Tracheophyta</taxon>
        <taxon>Spermatophyta</taxon>
        <taxon>Magnoliopsida</taxon>
        <taxon>eudicotyledons</taxon>
        <taxon>Gunneridae</taxon>
        <taxon>Pentapetalae</taxon>
        <taxon>asterids</taxon>
        <taxon>lamiids</taxon>
        <taxon>Solanales</taxon>
        <taxon>Solanaceae</taxon>
        <taxon>Nicotianoideae</taxon>
        <taxon>Nicotianeae</taxon>
        <taxon>Nicotiana</taxon>
    </lineage>
</organism>
<dbReference type="PaxDb" id="4097-A0A1S4A7N9"/>